<dbReference type="AlphaFoldDB" id="A0AAW0MV29"/>
<name>A0AAW0MV29_9GOBI</name>
<keyword evidence="2" id="KW-1185">Reference proteome</keyword>
<comment type="caution">
    <text evidence="1">The sequence shown here is derived from an EMBL/GenBank/DDBJ whole genome shotgun (WGS) entry which is preliminary data.</text>
</comment>
<organism evidence="1 2">
    <name type="scientific">Mugilogobius chulae</name>
    <name type="common">yellowstripe goby</name>
    <dbReference type="NCBI Taxonomy" id="88201"/>
    <lineage>
        <taxon>Eukaryota</taxon>
        <taxon>Metazoa</taxon>
        <taxon>Chordata</taxon>
        <taxon>Craniata</taxon>
        <taxon>Vertebrata</taxon>
        <taxon>Euteleostomi</taxon>
        <taxon>Actinopterygii</taxon>
        <taxon>Neopterygii</taxon>
        <taxon>Teleostei</taxon>
        <taxon>Neoteleostei</taxon>
        <taxon>Acanthomorphata</taxon>
        <taxon>Gobiaria</taxon>
        <taxon>Gobiiformes</taxon>
        <taxon>Gobioidei</taxon>
        <taxon>Gobiidae</taxon>
        <taxon>Gobionellinae</taxon>
        <taxon>Mugilogobius</taxon>
    </lineage>
</organism>
<evidence type="ECO:0000313" key="1">
    <source>
        <dbReference type="EMBL" id="KAK7881050.1"/>
    </source>
</evidence>
<reference evidence="2" key="1">
    <citation type="submission" date="2024-04" db="EMBL/GenBank/DDBJ databases">
        <title>Salinicola lusitanus LLJ914,a marine bacterium isolated from the Okinawa Trough.</title>
        <authorList>
            <person name="Li J."/>
        </authorList>
    </citation>
    <scope>NUCLEOTIDE SEQUENCE [LARGE SCALE GENOMIC DNA]</scope>
</reference>
<accession>A0AAW0MV29</accession>
<proteinExistence type="predicted"/>
<sequence length="175" mass="19191">MCFICPSRDQRPLVPGGGSGVLGLGLVSESESGGLMHFLFIQQRATQAQTNCCCSLWTLELPTRGTRSVKCVVVWDKLTPSGIKQDRQIGLTGAFPLAQRVCRSPAERKILVRLPLRTSEVCDAFVCVICVCVRRCVRCLQDVSDPQTRSLQSPEAADPEAALSHLQQFNSRVKC</sequence>
<protein>
    <submittedName>
        <fullName evidence="1">Uncharacterized protein</fullName>
    </submittedName>
</protein>
<gene>
    <name evidence="1" type="ORF">WMY93_032356</name>
</gene>
<evidence type="ECO:0000313" key="2">
    <source>
        <dbReference type="Proteomes" id="UP001460270"/>
    </source>
</evidence>
<dbReference type="EMBL" id="JBBPFD010000030">
    <property type="protein sequence ID" value="KAK7881050.1"/>
    <property type="molecule type" value="Genomic_DNA"/>
</dbReference>
<dbReference type="Proteomes" id="UP001460270">
    <property type="component" value="Unassembled WGS sequence"/>
</dbReference>